<gene>
    <name evidence="8" type="ORF">SAMN05421837_1129</name>
</gene>
<dbReference type="SUPFAM" id="SSF48452">
    <property type="entry name" value="TPR-like"/>
    <property type="match status" value="3"/>
</dbReference>
<dbReference type="RefSeq" id="WP_086677495.1">
    <property type="nucleotide sequence ID" value="NZ_FNUJ01000012.1"/>
</dbReference>
<proteinExistence type="inferred from homology"/>
<dbReference type="Gene3D" id="1.25.40.10">
    <property type="entry name" value="Tetratricopeptide repeat domain"/>
    <property type="match status" value="2"/>
</dbReference>
<name>A0A1H5RF41_9PSEU</name>
<dbReference type="SMART" id="SM00028">
    <property type="entry name" value="TPR"/>
    <property type="match status" value="7"/>
</dbReference>
<dbReference type="GO" id="GO:0043531">
    <property type="term" value="F:ADP binding"/>
    <property type="evidence" value="ECO:0007669"/>
    <property type="project" value="InterPro"/>
</dbReference>
<dbReference type="Pfam" id="PF13191">
    <property type="entry name" value="AAA_16"/>
    <property type="match status" value="1"/>
</dbReference>
<dbReference type="Pfam" id="PF00486">
    <property type="entry name" value="Trans_reg_C"/>
    <property type="match status" value="1"/>
</dbReference>
<dbReference type="Gene3D" id="3.40.50.300">
    <property type="entry name" value="P-loop containing nucleotide triphosphate hydrolases"/>
    <property type="match status" value="1"/>
</dbReference>
<dbReference type="GO" id="GO:0000160">
    <property type="term" value="P:phosphorelay signal transduction system"/>
    <property type="evidence" value="ECO:0007669"/>
    <property type="project" value="InterPro"/>
</dbReference>
<protein>
    <submittedName>
        <fullName evidence="8">DNA-binding transcriptional activator of the SARP family</fullName>
    </submittedName>
</protein>
<dbReference type="Gene3D" id="1.10.10.10">
    <property type="entry name" value="Winged helix-like DNA-binding domain superfamily/Winged helix DNA-binding domain"/>
    <property type="match status" value="1"/>
</dbReference>
<accession>A0A1H5RF41</accession>
<dbReference type="EMBL" id="FNUJ01000012">
    <property type="protein sequence ID" value="SEF36899.1"/>
    <property type="molecule type" value="Genomic_DNA"/>
</dbReference>
<evidence type="ECO:0000256" key="3">
    <source>
        <dbReference type="ARBA" id="ARBA00023125"/>
    </source>
</evidence>
<dbReference type="InterPro" id="IPR036388">
    <property type="entry name" value="WH-like_DNA-bd_sf"/>
</dbReference>
<keyword evidence="9" id="KW-1185">Reference proteome</keyword>
<dbReference type="CDD" id="cd15831">
    <property type="entry name" value="BTAD"/>
    <property type="match status" value="1"/>
</dbReference>
<dbReference type="PRINTS" id="PR00364">
    <property type="entry name" value="DISEASERSIST"/>
</dbReference>
<feature type="domain" description="OmpR/PhoB-type" evidence="7">
    <location>
        <begin position="5"/>
        <end position="107"/>
    </location>
</feature>
<evidence type="ECO:0000256" key="4">
    <source>
        <dbReference type="ARBA" id="ARBA00023163"/>
    </source>
</evidence>
<evidence type="ECO:0000259" key="7">
    <source>
        <dbReference type="PROSITE" id="PS51755"/>
    </source>
</evidence>
<dbReference type="PANTHER" id="PTHR35807:SF1">
    <property type="entry name" value="TRANSCRIPTIONAL REGULATOR REDD"/>
    <property type="match status" value="1"/>
</dbReference>
<dbReference type="InterPro" id="IPR041664">
    <property type="entry name" value="AAA_16"/>
</dbReference>
<dbReference type="SMART" id="SM01043">
    <property type="entry name" value="BTAD"/>
    <property type="match status" value="1"/>
</dbReference>
<dbReference type="SMART" id="SM00862">
    <property type="entry name" value="Trans_reg_C"/>
    <property type="match status" value="1"/>
</dbReference>
<comment type="similarity">
    <text evidence="1">Belongs to the AfsR/DnrI/RedD regulatory family.</text>
</comment>
<reference evidence="9" key="1">
    <citation type="submission" date="2016-10" db="EMBL/GenBank/DDBJ databases">
        <authorList>
            <person name="Varghese N."/>
            <person name="Submissions S."/>
        </authorList>
    </citation>
    <scope>NUCLEOTIDE SEQUENCE [LARGE SCALE GENOMIC DNA]</scope>
    <source>
        <strain evidence="9">DSM 44654</strain>
    </source>
</reference>
<evidence type="ECO:0000313" key="8">
    <source>
        <dbReference type="EMBL" id="SEF36899.1"/>
    </source>
</evidence>
<dbReference type="OrthoDB" id="3587032at2"/>
<organism evidence="8 9">
    <name type="scientific">Amycolatopsis pretoriensis</name>
    <dbReference type="NCBI Taxonomy" id="218821"/>
    <lineage>
        <taxon>Bacteria</taxon>
        <taxon>Bacillati</taxon>
        <taxon>Actinomycetota</taxon>
        <taxon>Actinomycetes</taxon>
        <taxon>Pseudonocardiales</taxon>
        <taxon>Pseudonocardiaceae</taxon>
        <taxon>Amycolatopsis</taxon>
    </lineage>
</organism>
<feature type="DNA-binding region" description="OmpR/PhoB-type" evidence="5">
    <location>
        <begin position="5"/>
        <end position="107"/>
    </location>
</feature>
<dbReference type="InterPro" id="IPR016032">
    <property type="entry name" value="Sig_transdc_resp-reg_C-effctor"/>
</dbReference>
<evidence type="ECO:0000256" key="6">
    <source>
        <dbReference type="SAM" id="MobiDB-lite"/>
    </source>
</evidence>
<dbReference type="InterPro" id="IPR005158">
    <property type="entry name" value="BTAD"/>
</dbReference>
<keyword evidence="2" id="KW-0805">Transcription regulation</keyword>
<dbReference type="SUPFAM" id="SSF52540">
    <property type="entry name" value="P-loop containing nucleoside triphosphate hydrolases"/>
    <property type="match status" value="1"/>
</dbReference>
<evidence type="ECO:0000256" key="5">
    <source>
        <dbReference type="PROSITE-ProRule" id="PRU01091"/>
    </source>
</evidence>
<evidence type="ECO:0000313" key="9">
    <source>
        <dbReference type="Proteomes" id="UP000198878"/>
    </source>
</evidence>
<dbReference type="InterPro" id="IPR051677">
    <property type="entry name" value="AfsR-DnrI-RedD_regulator"/>
</dbReference>
<dbReference type="InterPro" id="IPR003593">
    <property type="entry name" value="AAA+_ATPase"/>
</dbReference>
<dbReference type="PANTHER" id="PTHR35807">
    <property type="entry name" value="TRANSCRIPTIONAL REGULATOR REDD-RELATED"/>
    <property type="match status" value="1"/>
</dbReference>
<dbReference type="Pfam" id="PF03704">
    <property type="entry name" value="BTAD"/>
    <property type="match status" value="1"/>
</dbReference>
<dbReference type="GO" id="GO:0003677">
    <property type="term" value="F:DNA binding"/>
    <property type="evidence" value="ECO:0007669"/>
    <property type="project" value="UniProtKB-UniRule"/>
</dbReference>
<dbReference type="PROSITE" id="PS51755">
    <property type="entry name" value="OMPR_PHOB"/>
    <property type="match status" value="1"/>
</dbReference>
<dbReference type="InterPro" id="IPR019734">
    <property type="entry name" value="TPR_rpt"/>
</dbReference>
<dbReference type="SMART" id="SM00382">
    <property type="entry name" value="AAA"/>
    <property type="match status" value="1"/>
</dbReference>
<dbReference type="InterPro" id="IPR027417">
    <property type="entry name" value="P-loop_NTPase"/>
</dbReference>
<dbReference type="InterPro" id="IPR001867">
    <property type="entry name" value="OmpR/PhoB-type_DNA-bd"/>
</dbReference>
<keyword evidence="3 5" id="KW-0238">DNA-binding</keyword>
<dbReference type="Pfam" id="PF13424">
    <property type="entry name" value="TPR_12"/>
    <property type="match status" value="2"/>
</dbReference>
<evidence type="ECO:0000256" key="2">
    <source>
        <dbReference type="ARBA" id="ARBA00023015"/>
    </source>
</evidence>
<sequence length="979" mass="105548">MGELIGQVEATSFTIRVLGPLEVTASGRVIPLGGPKPRLLLAALALQPNVVVSADVLVEVLWPESAPRSAAANIRTYVHSLRRRFAEIDPDLGERISSRASGYLLTASPEELDHLAFTALAGEAREALDRADTESALGFLDRADALWRGEVLEGLPHDHSWGATVARLTELRLSVQEQRLRARIDLGRSGEAVAELRGLVTEHPLREELWAQLIVALRAAGRTADAVEAYESAERVLRDELAAEPGARLRELRATLVSETAPAVRAAEFVPVCQLPLDLPDFTGRDDVLREVVGLLRERADSGTPAVVVLSGAPGVGKSAVAVRVAHAVRDDFPDGQLHVDLAGTSSSPRAPMGVLAELLRALGIPDAGLPREPAERSALLRSRLAGRRMCIVLDDAGSAAQVRPLLPGAGACAVLVTSRIRLPGLAGAKPVDVDLLPEDEGARLLEGIVGAERVAAEPESAAAILRQCGHLPLAIRVAGAKLTHRPGWTLRLLADRLRDEHRRLDELRVGDLAVRASVTLSYDLLPMSAATAFRGLGLLGPVQFPAWAVAAVLGRREADDVLDVLVDGHLVELVGSDSAGQPRYRLHDLLRVYAVELAEQSDAAKTRAALRRVLTKYLALALEAARRMPLHFFGMYCDDELPRPEVPADVLPDDAAEWFAAERHTSVAAVSLAASHGFDDLAWQLASALTPYFDLRGHQDDWHSTHTIALEAARRTGSLRAEAIVQRNLGQYLLYQDEYAGSRVAFAESKALFERIGDAQGVAIALTGLATILRIDGEDGLALDHCHEALKLFAEEGDPNGEAVARLGAGAVWMSRGCYAAAKRWFTDALELSAAIGDRHREAHAYKRLGLLFQHQGNLAAAREHVDQAIAIFTDLGDDHCVGYANQNLGELCLHSGDFAHAQLLLVNSLSVHRRNGDRRSEAEVSQLLGELHRALSQPERSRDYSERALAIWRELSSRPPEAVGSGSVAESPHIVSA</sequence>
<dbReference type="STRING" id="218821.SAMN05421837_1129"/>
<dbReference type="SUPFAM" id="SSF46894">
    <property type="entry name" value="C-terminal effector domain of the bipartite response regulators"/>
    <property type="match status" value="1"/>
</dbReference>
<evidence type="ECO:0000256" key="1">
    <source>
        <dbReference type="ARBA" id="ARBA00005820"/>
    </source>
</evidence>
<dbReference type="GO" id="GO:0006355">
    <property type="term" value="P:regulation of DNA-templated transcription"/>
    <property type="evidence" value="ECO:0007669"/>
    <property type="project" value="InterPro"/>
</dbReference>
<dbReference type="AlphaFoldDB" id="A0A1H5RF41"/>
<dbReference type="InterPro" id="IPR011990">
    <property type="entry name" value="TPR-like_helical_dom_sf"/>
</dbReference>
<dbReference type="Proteomes" id="UP000198878">
    <property type="component" value="Unassembled WGS sequence"/>
</dbReference>
<keyword evidence="4" id="KW-0804">Transcription</keyword>
<feature type="region of interest" description="Disordered" evidence="6">
    <location>
        <begin position="959"/>
        <end position="979"/>
    </location>
</feature>